<dbReference type="KEGG" id="mbar:MSBR2_2874"/>
<reference evidence="1 2" key="1">
    <citation type="submission" date="2014-07" db="EMBL/GenBank/DDBJ databases">
        <title>Methanogenic archaea and the global carbon cycle.</title>
        <authorList>
            <person name="Henriksen J.R."/>
            <person name="Luke J."/>
            <person name="Reinhart S."/>
            <person name="Benedict M.N."/>
            <person name="Youngblut N.D."/>
            <person name="Metcalf M.E."/>
            <person name="Whitaker R.J."/>
            <person name="Metcalf W.W."/>
        </authorList>
    </citation>
    <scope>NUCLEOTIDE SEQUENCE [LARGE SCALE GENOMIC DNA]</scope>
    <source>
        <strain evidence="1 2">227</strain>
    </source>
</reference>
<dbReference type="Proteomes" id="UP000033079">
    <property type="component" value="Chromosome"/>
</dbReference>
<proteinExistence type="predicted"/>
<sequence length="70" mass="7973">MILSLLKFSVKPFFKRVAGKQFFENGCDNADHVVLLDFSINSFSKKFAVKPFIKKVITTTPPNPKQNLNK</sequence>
<name>A0A0E3R3T7_METBA</name>
<dbReference type="PATRIC" id="fig|1434106.5.peg.3673"/>
<protein>
    <submittedName>
        <fullName evidence="1">Uncharacterized protein</fullName>
    </submittedName>
</protein>
<evidence type="ECO:0000313" key="1">
    <source>
        <dbReference type="EMBL" id="AKB59390.1"/>
    </source>
</evidence>
<organism evidence="1 2">
    <name type="scientific">Methanosarcina barkeri 227</name>
    <dbReference type="NCBI Taxonomy" id="1434106"/>
    <lineage>
        <taxon>Archaea</taxon>
        <taxon>Methanobacteriati</taxon>
        <taxon>Methanobacteriota</taxon>
        <taxon>Stenosarchaea group</taxon>
        <taxon>Methanomicrobia</taxon>
        <taxon>Methanosarcinales</taxon>
        <taxon>Methanosarcinaceae</taxon>
        <taxon>Methanosarcina</taxon>
    </lineage>
</organism>
<dbReference type="AlphaFoldDB" id="A0A0E3R3T7"/>
<dbReference type="HOGENOM" id="CLU_2820797_0_0_2"/>
<accession>A0A0E3R3T7</accession>
<evidence type="ECO:0000313" key="2">
    <source>
        <dbReference type="Proteomes" id="UP000033079"/>
    </source>
</evidence>
<dbReference type="EMBL" id="CP009530">
    <property type="protein sequence ID" value="AKB59390.1"/>
    <property type="molecule type" value="Genomic_DNA"/>
</dbReference>
<gene>
    <name evidence="1" type="ORF">MSBR2_2874</name>
</gene>